<dbReference type="EMBL" id="LK032085">
    <property type="protein sequence ID" value="CDY18360.1"/>
    <property type="molecule type" value="Genomic_DNA"/>
</dbReference>
<sequence length="123" mass="13722">MFHTFIKMYKASSITTVENTNIITSSWMAAGVRFLPGNNRVKCGPIQRAHCELSQSDSTRNSAFEQFKNSGGYTTEMSSIVVTGLSTHTSPVEMHEKLSIQKLNDHELLDDVLSTCNCIEIYV</sequence>
<accession>A0A078FV85</accession>
<reference evidence="2 3" key="1">
    <citation type="journal article" date="2014" name="Science">
        <title>Plant genetics. Early allopolyploid evolution in the post-Neolithic Brassica napus oilseed genome.</title>
        <authorList>
            <person name="Chalhoub B."/>
            <person name="Denoeud F."/>
            <person name="Liu S."/>
            <person name="Parkin I.A."/>
            <person name="Tang H."/>
            <person name="Wang X."/>
            <person name="Chiquet J."/>
            <person name="Belcram H."/>
            <person name="Tong C."/>
            <person name="Samans B."/>
            <person name="Correa M."/>
            <person name="Da Silva C."/>
            <person name="Just J."/>
            <person name="Falentin C."/>
            <person name="Koh C.S."/>
            <person name="Le Clainche I."/>
            <person name="Bernard M."/>
            <person name="Bento P."/>
            <person name="Noel B."/>
            <person name="Labadie K."/>
            <person name="Alberti A."/>
            <person name="Charles M."/>
            <person name="Arnaud D."/>
            <person name="Guo H."/>
            <person name="Daviaud C."/>
            <person name="Alamery S."/>
            <person name="Jabbari K."/>
            <person name="Zhao M."/>
            <person name="Edger P.P."/>
            <person name="Chelaifa H."/>
            <person name="Tack D."/>
            <person name="Lassalle G."/>
            <person name="Mestiri I."/>
            <person name="Schnel N."/>
            <person name="Le Paslier M.C."/>
            <person name="Fan G."/>
            <person name="Renault V."/>
            <person name="Bayer P.E."/>
            <person name="Golicz A.A."/>
            <person name="Manoli S."/>
            <person name="Lee T.H."/>
            <person name="Thi V.H."/>
            <person name="Chalabi S."/>
            <person name="Hu Q."/>
            <person name="Fan C."/>
            <person name="Tollenaere R."/>
            <person name="Lu Y."/>
            <person name="Battail C."/>
            <person name="Shen J."/>
            <person name="Sidebottom C.H."/>
            <person name="Wang X."/>
            <person name="Canaguier A."/>
            <person name="Chauveau A."/>
            <person name="Berard A."/>
            <person name="Deniot G."/>
            <person name="Guan M."/>
            <person name="Liu Z."/>
            <person name="Sun F."/>
            <person name="Lim Y.P."/>
            <person name="Lyons E."/>
            <person name="Town C.D."/>
            <person name="Bancroft I."/>
            <person name="Wang X."/>
            <person name="Meng J."/>
            <person name="Ma J."/>
            <person name="Pires J.C."/>
            <person name="King G.J."/>
            <person name="Brunel D."/>
            <person name="Delourme R."/>
            <person name="Renard M."/>
            <person name="Aury J.M."/>
            <person name="Adams K.L."/>
            <person name="Batley J."/>
            <person name="Snowdon R.J."/>
            <person name="Tost J."/>
            <person name="Edwards D."/>
            <person name="Zhou Y."/>
            <person name="Hua W."/>
            <person name="Sharpe A.G."/>
            <person name="Paterson A.H."/>
            <person name="Guan C."/>
            <person name="Wincker P."/>
        </authorList>
    </citation>
    <scope>NUCLEOTIDE SEQUENCE [LARGE SCALE GENOMIC DNA]</scope>
    <source>
        <strain evidence="3">cv. Darmor-bzh</strain>
    </source>
</reference>
<dbReference type="PaxDb" id="3708-A0A078FV85"/>
<reference evidence="1" key="3">
    <citation type="submission" date="2021-01" db="EMBL/GenBank/DDBJ databases">
        <authorList>
            <consortium name="Genoscope - CEA"/>
            <person name="William W."/>
        </authorList>
    </citation>
    <scope>NUCLEOTIDE SEQUENCE</scope>
</reference>
<name>A0A078FV85_BRANA</name>
<dbReference type="Proteomes" id="UP000028999">
    <property type="component" value="Unassembled WGS sequence"/>
</dbReference>
<dbReference type="PANTHER" id="PTHR43120:SF6">
    <property type="entry name" value="GLUTAMYL-TRNA REDUCTASE 3, CHLOROPLASTIC-RELATED"/>
    <property type="match status" value="1"/>
</dbReference>
<dbReference type="STRING" id="3708.A0A078FV85"/>
<proteinExistence type="predicted"/>
<evidence type="ECO:0000313" key="1">
    <source>
        <dbReference type="EMBL" id="CAF2295727.1"/>
    </source>
</evidence>
<gene>
    <name evidence="2" type="primary">BnaA04g22270D</name>
    <name evidence="1" type="ORF">DARMORV10_A04P29700.1</name>
    <name evidence="2" type="ORF">GSBRNA2T00005342001</name>
</gene>
<dbReference type="Proteomes" id="UP001295469">
    <property type="component" value="Chromosome A04"/>
</dbReference>
<dbReference type="AlphaFoldDB" id="A0A078FV85"/>
<dbReference type="EMBL" id="HG994358">
    <property type="protein sequence ID" value="CAF2295727.1"/>
    <property type="molecule type" value="Genomic_DNA"/>
</dbReference>
<dbReference type="PANTHER" id="PTHR43120">
    <property type="entry name" value="GLUTAMYL-TRNA REDUCTASE 1, CHLOROPLASTIC"/>
    <property type="match status" value="1"/>
</dbReference>
<dbReference type="Gramene" id="CDY18360">
    <property type="protein sequence ID" value="CDY18360"/>
    <property type="gene ID" value="GSBRNA2T00005342001"/>
</dbReference>
<reference evidence="2" key="2">
    <citation type="submission" date="2014-06" db="EMBL/GenBank/DDBJ databases">
        <authorList>
            <person name="Genoscope - CEA"/>
        </authorList>
    </citation>
    <scope>NUCLEOTIDE SEQUENCE</scope>
</reference>
<organism evidence="2 3">
    <name type="scientific">Brassica napus</name>
    <name type="common">Rape</name>
    <dbReference type="NCBI Taxonomy" id="3708"/>
    <lineage>
        <taxon>Eukaryota</taxon>
        <taxon>Viridiplantae</taxon>
        <taxon>Streptophyta</taxon>
        <taxon>Embryophyta</taxon>
        <taxon>Tracheophyta</taxon>
        <taxon>Spermatophyta</taxon>
        <taxon>Magnoliopsida</taxon>
        <taxon>eudicotyledons</taxon>
        <taxon>Gunneridae</taxon>
        <taxon>Pentapetalae</taxon>
        <taxon>rosids</taxon>
        <taxon>malvids</taxon>
        <taxon>Brassicales</taxon>
        <taxon>Brassicaceae</taxon>
        <taxon>Brassiceae</taxon>
        <taxon>Brassica</taxon>
    </lineage>
</organism>
<protein>
    <submittedName>
        <fullName evidence="1">(rape) hypothetical protein</fullName>
    </submittedName>
    <submittedName>
        <fullName evidence="2">BnaA04g22270D protein</fullName>
    </submittedName>
</protein>
<evidence type="ECO:0000313" key="2">
    <source>
        <dbReference type="EMBL" id="CDY18360.1"/>
    </source>
</evidence>
<evidence type="ECO:0000313" key="3">
    <source>
        <dbReference type="Proteomes" id="UP000028999"/>
    </source>
</evidence>
<keyword evidence="3" id="KW-1185">Reference proteome</keyword>